<organism evidence="1 2">
    <name type="scientific">Auriscalpium vulgare</name>
    <dbReference type="NCBI Taxonomy" id="40419"/>
    <lineage>
        <taxon>Eukaryota</taxon>
        <taxon>Fungi</taxon>
        <taxon>Dikarya</taxon>
        <taxon>Basidiomycota</taxon>
        <taxon>Agaricomycotina</taxon>
        <taxon>Agaricomycetes</taxon>
        <taxon>Russulales</taxon>
        <taxon>Auriscalpiaceae</taxon>
        <taxon>Auriscalpium</taxon>
    </lineage>
</organism>
<evidence type="ECO:0000313" key="2">
    <source>
        <dbReference type="Proteomes" id="UP000814033"/>
    </source>
</evidence>
<reference evidence="1" key="2">
    <citation type="journal article" date="2022" name="New Phytol.">
        <title>Evolutionary transition to the ectomycorrhizal habit in the genomes of a hyperdiverse lineage of mushroom-forming fungi.</title>
        <authorList>
            <person name="Looney B."/>
            <person name="Miyauchi S."/>
            <person name="Morin E."/>
            <person name="Drula E."/>
            <person name="Courty P.E."/>
            <person name="Kohler A."/>
            <person name="Kuo A."/>
            <person name="LaButti K."/>
            <person name="Pangilinan J."/>
            <person name="Lipzen A."/>
            <person name="Riley R."/>
            <person name="Andreopoulos W."/>
            <person name="He G."/>
            <person name="Johnson J."/>
            <person name="Nolan M."/>
            <person name="Tritt A."/>
            <person name="Barry K.W."/>
            <person name="Grigoriev I.V."/>
            <person name="Nagy L.G."/>
            <person name="Hibbett D."/>
            <person name="Henrissat B."/>
            <person name="Matheny P.B."/>
            <person name="Labbe J."/>
            <person name="Martin F.M."/>
        </authorList>
    </citation>
    <scope>NUCLEOTIDE SEQUENCE</scope>
    <source>
        <strain evidence="1">FP105234-sp</strain>
    </source>
</reference>
<evidence type="ECO:0000313" key="1">
    <source>
        <dbReference type="EMBL" id="KAI0052510.1"/>
    </source>
</evidence>
<gene>
    <name evidence="1" type="ORF">FA95DRAFT_1675192</name>
</gene>
<dbReference type="EMBL" id="MU275845">
    <property type="protein sequence ID" value="KAI0052510.1"/>
    <property type="molecule type" value="Genomic_DNA"/>
</dbReference>
<proteinExistence type="predicted"/>
<protein>
    <submittedName>
        <fullName evidence="1">Uncharacterized protein</fullName>
    </submittedName>
</protein>
<reference evidence="1" key="1">
    <citation type="submission" date="2021-02" db="EMBL/GenBank/DDBJ databases">
        <authorList>
            <consortium name="DOE Joint Genome Institute"/>
            <person name="Ahrendt S."/>
            <person name="Looney B.P."/>
            <person name="Miyauchi S."/>
            <person name="Morin E."/>
            <person name="Drula E."/>
            <person name="Courty P.E."/>
            <person name="Chicoki N."/>
            <person name="Fauchery L."/>
            <person name="Kohler A."/>
            <person name="Kuo A."/>
            <person name="Labutti K."/>
            <person name="Pangilinan J."/>
            <person name="Lipzen A."/>
            <person name="Riley R."/>
            <person name="Andreopoulos W."/>
            <person name="He G."/>
            <person name="Johnson J."/>
            <person name="Barry K.W."/>
            <person name="Grigoriev I.V."/>
            <person name="Nagy L."/>
            <person name="Hibbett D."/>
            <person name="Henrissat B."/>
            <person name="Matheny P.B."/>
            <person name="Labbe J."/>
            <person name="Martin F."/>
        </authorList>
    </citation>
    <scope>NUCLEOTIDE SEQUENCE</scope>
    <source>
        <strain evidence="1">FP105234-sp</strain>
    </source>
</reference>
<comment type="caution">
    <text evidence="1">The sequence shown here is derived from an EMBL/GenBank/DDBJ whole genome shotgun (WGS) entry which is preliminary data.</text>
</comment>
<sequence length="632" mass="70601">MHGRRDSITYVSNCLPPKQGLTPTQINPKESSDAFWREYLSLDVDRTYITEQLNTISKEDFLGHLKPLLGALFLTCLKHMREAPYDDVRKAHAVEIMTVLTRSLLRKSDLAGWEVMEMFAGEVNKSDKFFMDFSATVDDLLGDEKAPAGLRHDVLQLVIIFMCGINQLSPGAYFLRRDMFPAIVSFTKGPETGRFAFEALLLLGLLANFHKSDAAKLNPYLQRISETTDVDYLQKICWAANFASAAAVKAYQDISDDSPPTMASTLGSFLTSLRPDRALASTQVDPPRELFKNQPIEACIVLLPVFEFLTRNPTFVAVLSQGISNDTDKTPANMTPLALTLISLSSYLLTHATSSSSARAISYATLSMNILLAAVEKQEFLRALCESTPYDIRLCRQRLPTLPLVPPPRPPMCALLDTSVLWLRHNLHKRLEVHLYLTCIRLLHRVIWSLQNEHIRLEYGWLQLWKAVIGVLDFLANKLENLDTTGGVEMLLQETIVLLDLVCTKADAFLPSPHAVHELIYELVRSAPTLRKQPLILQSVALQRTTGNPSSVESQASQALSRLLTTNDYYEDKLGSAQARSANKAISIVARDIEQDGIHGVRDTAIETPPLHSEGVIIFLRHVYTDGMALMP</sequence>
<dbReference type="Proteomes" id="UP000814033">
    <property type="component" value="Unassembled WGS sequence"/>
</dbReference>
<keyword evidence="2" id="KW-1185">Reference proteome</keyword>
<accession>A0ACB8S9F6</accession>
<name>A0ACB8S9F6_9AGAM</name>